<evidence type="ECO:0000256" key="1">
    <source>
        <dbReference type="SAM" id="MobiDB-lite"/>
    </source>
</evidence>
<feature type="compositionally biased region" description="Low complexity" evidence="1">
    <location>
        <begin position="60"/>
        <end position="70"/>
    </location>
</feature>
<evidence type="ECO:0000313" key="3">
    <source>
        <dbReference type="Proteomes" id="UP000887568"/>
    </source>
</evidence>
<keyword evidence="3" id="KW-1185">Reference proteome</keyword>
<dbReference type="OrthoDB" id="10630301at2759"/>
<feature type="region of interest" description="Disordered" evidence="1">
    <location>
        <begin position="1"/>
        <end position="84"/>
    </location>
</feature>
<name>A0A913ZVY3_PATMI</name>
<dbReference type="AlphaFoldDB" id="A0A913ZVY3"/>
<dbReference type="RefSeq" id="XP_038055818.1">
    <property type="nucleotide sequence ID" value="XM_038199890.1"/>
</dbReference>
<dbReference type="OMA" id="ILFCEFL"/>
<organism evidence="2 3">
    <name type="scientific">Patiria miniata</name>
    <name type="common">Bat star</name>
    <name type="synonym">Asterina miniata</name>
    <dbReference type="NCBI Taxonomy" id="46514"/>
    <lineage>
        <taxon>Eukaryota</taxon>
        <taxon>Metazoa</taxon>
        <taxon>Echinodermata</taxon>
        <taxon>Eleutherozoa</taxon>
        <taxon>Asterozoa</taxon>
        <taxon>Asteroidea</taxon>
        <taxon>Valvatacea</taxon>
        <taxon>Valvatida</taxon>
        <taxon>Asterinidae</taxon>
        <taxon>Patiria</taxon>
    </lineage>
</organism>
<evidence type="ECO:0000313" key="2">
    <source>
        <dbReference type="EnsemblMetazoa" id="XP_038055818.1"/>
    </source>
</evidence>
<feature type="compositionally biased region" description="Pro residues" evidence="1">
    <location>
        <begin position="45"/>
        <end position="59"/>
    </location>
</feature>
<accession>A0A913ZVY3</accession>
<dbReference type="Proteomes" id="UP000887568">
    <property type="component" value="Unplaced"/>
</dbReference>
<feature type="compositionally biased region" description="Pro residues" evidence="1">
    <location>
        <begin position="13"/>
        <end position="37"/>
    </location>
</feature>
<dbReference type="GeneID" id="119727821"/>
<dbReference type="EnsemblMetazoa" id="XM_038199890.1">
    <property type="protein sequence ID" value="XP_038055818.1"/>
    <property type="gene ID" value="LOC119727821"/>
</dbReference>
<protein>
    <submittedName>
        <fullName evidence="2">Uncharacterized protein</fullName>
    </submittedName>
</protein>
<reference evidence="2" key="1">
    <citation type="submission" date="2022-11" db="UniProtKB">
        <authorList>
            <consortium name="EnsemblMetazoa"/>
        </authorList>
    </citation>
    <scope>IDENTIFICATION</scope>
</reference>
<sequence length="150" mass="15617">MKELTSMVEGTAAPPPPPPSPLPQTSPPKTSPPPQQTAPPSTRTSPPPPPQTVPPPPAPRTASATPVVAAQPPPVSTSPSFPALSNTLSPLYTGGIPVITERAKRLAFNKGKCKESLLYSLLVGVFGEERLARGNACGSRQAVNRKDTEE</sequence>
<proteinExistence type="predicted"/>